<dbReference type="EMBL" id="HG994373">
    <property type="protein sequence ID" value="CAF1784176.1"/>
    <property type="molecule type" value="Genomic_DNA"/>
</dbReference>
<evidence type="ECO:0000313" key="5">
    <source>
        <dbReference type="Proteomes" id="UP000028999"/>
    </source>
</evidence>
<proteinExistence type="predicted"/>
<feature type="transmembrane region" description="Helical" evidence="2">
    <location>
        <begin position="92"/>
        <end position="112"/>
    </location>
</feature>
<reference evidence="4 5" key="1">
    <citation type="journal article" date="2014" name="Science">
        <title>Plant genetics. Early allopolyploid evolution in the post-Neolithic Brassica napus oilseed genome.</title>
        <authorList>
            <person name="Chalhoub B."/>
            <person name="Denoeud F."/>
            <person name="Liu S."/>
            <person name="Parkin I.A."/>
            <person name="Tang H."/>
            <person name="Wang X."/>
            <person name="Chiquet J."/>
            <person name="Belcram H."/>
            <person name="Tong C."/>
            <person name="Samans B."/>
            <person name="Correa M."/>
            <person name="Da Silva C."/>
            <person name="Just J."/>
            <person name="Falentin C."/>
            <person name="Koh C.S."/>
            <person name="Le Clainche I."/>
            <person name="Bernard M."/>
            <person name="Bento P."/>
            <person name="Noel B."/>
            <person name="Labadie K."/>
            <person name="Alberti A."/>
            <person name="Charles M."/>
            <person name="Arnaud D."/>
            <person name="Guo H."/>
            <person name="Daviaud C."/>
            <person name="Alamery S."/>
            <person name="Jabbari K."/>
            <person name="Zhao M."/>
            <person name="Edger P.P."/>
            <person name="Chelaifa H."/>
            <person name="Tack D."/>
            <person name="Lassalle G."/>
            <person name="Mestiri I."/>
            <person name="Schnel N."/>
            <person name="Le Paslier M.C."/>
            <person name="Fan G."/>
            <person name="Renault V."/>
            <person name="Bayer P.E."/>
            <person name="Golicz A.A."/>
            <person name="Manoli S."/>
            <person name="Lee T.H."/>
            <person name="Thi V.H."/>
            <person name="Chalabi S."/>
            <person name="Hu Q."/>
            <person name="Fan C."/>
            <person name="Tollenaere R."/>
            <person name="Lu Y."/>
            <person name="Battail C."/>
            <person name="Shen J."/>
            <person name="Sidebottom C.H."/>
            <person name="Wang X."/>
            <person name="Canaguier A."/>
            <person name="Chauveau A."/>
            <person name="Berard A."/>
            <person name="Deniot G."/>
            <person name="Guan M."/>
            <person name="Liu Z."/>
            <person name="Sun F."/>
            <person name="Lim Y.P."/>
            <person name="Lyons E."/>
            <person name="Town C.D."/>
            <person name="Bancroft I."/>
            <person name="Wang X."/>
            <person name="Meng J."/>
            <person name="Ma J."/>
            <person name="Pires J.C."/>
            <person name="King G.J."/>
            <person name="Brunel D."/>
            <person name="Delourme R."/>
            <person name="Renard M."/>
            <person name="Aury J.M."/>
            <person name="Adams K.L."/>
            <person name="Batley J."/>
            <person name="Snowdon R.J."/>
            <person name="Tost J."/>
            <person name="Edwards D."/>
            <person name="Zhou Y."/>
            <person name="Hua W."/>
            <person name="Sharpe A.G."/>
            <person name="Paterson A.H."/>
            <person name="Guan C."/>
            <person name="Wincker P."/>
        </authorList>
    </citation>
    <scope>NUCLEOTIDE SEQUENCE [LARGE SCALE GENOMIC DNA]</scope>
    <source>
        <strain evidence="5">cv. Darmor-bzh</strain>
    </source>
</reference>
<dbReference type="Proteomes" id="UP000028999">
    <property type="component" value="Unassembled WGS sequence"/>
</dbReference>
<keyword evidence="2" id="KW-1133">Transmembrane helix</keyword>
<keyword evidence="2" id="KW-0472">Membrane</keyword>
<evidence type="ECO:0000313" key="3">
    <source>
        <dbReference type="EMBL" id="CAF1784176.1"/>
    </source>
</evidence>
<dbReference type="Gramene" id="CDY09890">
    <property type="protein sequence ID" value="CDY09890"/>
    <property type="gene ID" value="GSBRNA2T00031647001"/>
</dbReference>
<dbReference type="AlphaFoldDB" id="A0A078F5X9"/>
<name>A0A078F5X9_BRANA</name>
<dbReference type="PaxDb" id="3708-A0A078F5X9"/>
<feature type="region of interest" description="Disordered" evidence="1">
    <location>
        <begin position="205"/>
        <end position="225"/>
    </location>
</feature>
<gene>
    <name evidence="4" type="primary">BnaC09g42710D</name>
    <name evidence="3" type="ORF">DARMORV10_C09P62330.1</name>
    <name evidence="4" type="ORF">GSBRNA2T00031647001</name>
</gene>
<keyword evidence="2" id="KW-0812">Transmembrane</keyword>
<dbReference type="STRING" id="3708.A0A078F5X9"/>
<evidence type="ECO:0000256" key="2">
    <source>
        <dbReference type="SAM" id="Phobius"/>
    </source>
</evidence>
<evidence type="ECO:0000313" key="4">
    <source>
        <dbReference type="EMBL" id="CDY09890.1"/>
    </source>
</evidence>
<feature type="compositionally biased region" description="Basic and acidic residues" evidence="1">
    <location>
        <begin position="205"/>
        <end position="218"/>
    </location>
</feature>
<evidence type="ECO:0000256" key="1">
    <source>
        <dbReference type="SAM" id="MobiDB-lite"/>
    </source>
</evidence>
<protein>
    <submittedName>
        <fullName evidence="3">(rape) hypothetical protein</fullName>
    </submittedName>
    <submittedName>
        <fullName evidence="4">BnaC09g42710D protein</fullName>
    </submittedName>
</protein>
<keyword evidence="5" id="KW-1185">Reference proteome</keyword>
<dbReference type="EMBL" id="LK031999">
    <property type="protein sequence ID" value="CDY09890.1"/>
    <property type="molecule type" value="Genomic_DNA"/>
</dbReference>
<dbReference type="Proteomes" id="UP001295469">
    <property type="component" value="Chromosome C09"/>
</dbReference>
<reference evidence="4" key="2">
    <citation type="submission" date="2014-06" db="EMBL/GenBank/DDBJ databases">
        <authorList>
            <person name="Genoscope - CEA"/>
        </authorList>
    </citation>
    <scope>NUCLEOTIDE SEQUENCE</scope>
</reference>
<organism evidence="4 5">
    <name type="scientific">Brassica napus</name>
    <name type="common">Rape</name>
    <dbReference type="NCBI Taxonomy" id="3708"/>
    <lineage>
        <taxon>Eukaryota</taxon>
        <taxon>Viridiplantae</taxon>
        <taxon>Streptophyta</taxon>
        <taxon>Embryophyta</taxon>
        <taxon>Tracheophyta</taxon>
        <taxon>Spermatophyta</taxon>
        <taxon>Magnoliopsida</taxon>
        <taxon>eudicotyledons</taxon>
        <taxon>Gunneridae</taxon>
        <taxon>Pentapetalae</taxon>
        <taxon>rosids</taxon>
        <taxon>malvids</taxon>
        <taxon>Brassicales</taxon>
        <taxon>Brassicaceae</taxon>
        <taxon>Brassiceae</taxon>
        <taxon>Brassica</taxon>
    </lineage>
</organism>
<accession>A0A078F5X9</accession>
<sequence length="274" mass="31862">MGSGYYQRRMDQRSAMYGVYSEKIRKIGIIGEEDSVSVIIKMKSNVFKGNIFHSLQLSISFEGKGICGMNGRFDKIGIWRVGICWFMEMRFWIYWFIETVCFGIQLCFVIGFQSVNYGFDVTMEYLPNIRLAKWNSYKRMMGVFSILHHAFKGLCFETTIDFKGGEFYASEEALVSLRYEKFFGFCDFCSSLCHKDEKCPLDPKNIKTSPEKSREMREGNGGWHEVGKHDERSWSYKGVVINGNINQPNRERERVELILGRGRAKWLTIMITNG</sequence>
<reference evidence="3" key="3">
    <citation type="submission" date="2021-01" db="EMBL/GenBank/DDBJ databases">
        <authorList>
            <consortium name="Genoscope - CEA"/>
            <person name="William W."/>
        </authorList>
    </citation>
    <scope>NUCLEOTIDE SEQUENCE</scope>
</reference>